<reference evidence="1 2" key="1">
    <citation type="journal article" date="2021" name="Int. J. Syst. Evol. Microbiol.">
        <title>Reticulibacter mediterranei gen. nov., sp. nov., within the new family Reticulibacteraceae fam. nov., and Ktedonospora formicarum gen. nov., sp. nov., Ktedonobacter robiniae sp. nov., Dictyobacter formicarum sp. nov. and Dictyobacter arantiisoli sp. nov., belonging to the class Ktedonobacteria.</title>
        <authorList>
            <person name="Yabe S."/>
            <person name="Zheng Y."/>
            <person name="Wang C.M."/>
            <person name="Sakai Y."/>
            <person name="Abe K."/>
            <person name="Yokota A."/>
            <person name="Donadio S."/>
            <person name="Cavaletti L."/>
            <person name="Monciardini P."/>
        </authorList>
    </citation>
    <scope>NUCLEOTIDE SEQUENCE [LARGE SCALE GENOMIC DNA]</scope>
    <source>
        <strain evidence="1 2">SOSP1-9</strain>
    </source>
</reference>
<protein>
    <recommendedName>
        <fullName evidence="3">Histidine kinase/HSP90-like ATPase domain-containing protein</fullName>
    </recommendedName>
</protein>
<accession>A0ABQ3VAN3</accession>
<comment type="caution">
    <text evidence="1">The sequence shown here is derived from an EMBL/GenBank/DDBJ whole genome shotgun (WGS) entry which is preliminary data.</text>
</comment>
<keyword evidence="2" id="KW-1185">Reference proteome</keyword>
<evidence type="ECO:0000313" key="1">
    <source>
        <dbReference type="EMBL" id="GHO82541.1"/>
    </source>
</evidence>
<proteinExistence type="predicted"/>
<evidence type="ECO:0000313" key="2">
    <source>
        <dbReference type="Proteomes" id="UP000635565"/>
    </source>
</evidence>
<gene>
    <name evidence="1" type="ORF">KSZ_05470</name>
</gene>
<name>A0ABQ3VAN3_9CHLR</name>
<dbReference type="Proteomes" id="UP000635565">
    <property type="component" value="Unassembled WGS sequence"/>
</dbReference>
<dbReference type="EMBL" id="BNJJ01000002">
    <property type="protein sequence ID" value="GHO82541.1"/>
    <property type="molecule type" value="Genomic_DNA"/>
</dbReference>
<organism evidence="1 2">
    <name type="scientific">Dictyobacter formicarum</name>
    <dbReference type="NCBI Taxonomy" id="2778368"/>
    <lineage>
        <taxon>Bacteria</taxon>
        <taxon>Bacillati</taxon>
        <taxon>Chloroflexota</taxon>
        <taxon>Ktedonobacteria</taxon>
        <taxon>Ktedonobacterales</taxon>
        <taxon>Dictyobacteraceae</taxon>
        <taxon>Dictyobacter</taxon>
    </lineage>
</organism>
<evidence type="ECO:0008006" key="3">
    <source>
        <dbReference type="Google" id="ProtNLM"/>
    </source>
</evidence>
<sequence length="85" mass="9450">MAFTILGVFIAEGEKIIVESKVGEGSTFQVTLPRYASQAINLSTFRSFVCKTGVVHVVGLRRLQQPPNNKLCPHVRGEMQLFDRS</sequence>